<dbReference type="eggNOG" id="COG3279">
    <property type="taxonomic scope" value="Bacteria"/>
</dbReference>
<proteinExistence type="predicted"/>
<dbReference type="SMART" id="SM00448">
    <property type="entry name" value="REC"/>
    <property type="match status" value="1"/>
</dbReference>
<dbReference type="InterPro" id="IPR007492">
    <property type="entry name" value="LytTR_DNA-bd_dom"/>
</dbReference>
<feature type="modified residue" description="4-aspartylphosphate" evidence="1">
    <location>
        <position position="63"/>
    </location>
</feature>
<dbReference type="Pfam" id="PF04397">
    <property type="entry name" value="LytTR"/>
    <property type="match status" value="1"/>
</dbReference>
<accession>A1ZYA1</accession>
<evidence type="ECO:0000259" key="2">
    <source>
        <dbReference type="PROSITE" id="PS50110"/>
    </source>
</evidence>
<comment type="caution">
    <text evidence="4">The sequence shown here is derived from an EMBL/GenBank/DDBJ whole genome shotgun (WGS) entry which is preliminary data.</text>
</comment>
<feature type="domain" description="HTH LytTR-type" evidence="3">
    <location>
        <begin position="155"/>
        <end position="261"/>
    </location>
</feature>
<dbReference type="SMART" id="SM00850">
    <property type="entry name" value="LytTR"/>
    <property type="match status" value="1"/>
</dbReference>
<dbReference type="PANTHER" id="PTHR37299">
    <property type="entry name" value="TRANSCRIPTIONAL REGULATOR-RELATED"/>
    <property type="match status" value="1"/>
</dbReference>
<dbReference type="RefSeq" id="WP_002704402.1">
    <property type="nucleotide sequence ID" value="NZ_AAWS01000064.1"/>
</dbReference>
<sequence>MNIPKTNKRYKTIIIDDEALARDRLQRLLKAHTDVFEVIGEAQNGQEGQQVVDTLKPDLIFLDIEMPLLNGFEMLRKLHHLPIVIFATAYDQYAIQAFEENSIDYLLKPILPERLERSIQKLHRFEAESTAGEQHAQSIQQLLQQLQPTKAITGIPIQVGDTIRLVPLTNVTHFEADGKYVYLHTPDQNKHLVDYTLTTLDDKLPEQFVRVHKSYIVNSEFIKQFEKYFRGRYILHLNDKEGTKVTSGASFSDRVKALFEL</sequence>
<evidence type="ECO:0000313" key="5">
    <source>
        <dbReference type="Proteomes" id="UP000004095"/>
    </source>
</evidence>
<dbReference type="Proteomes" id="UP000004095">
    <property type="component" value="Unassembled WGS sequence"/>
</dbReference>
<dbReference type="EMBL" id="AAWS01000064">
    <property type="protein sequence ID" value="EAY24667.1"/>
    <property type="molecule type" value="Genomic_DNA"/>
</dbReference>
<keyword evidence="1" id="KW-0597">Phosphoprotein</keyword>
<evidence type="ECO:0000256" key="1">
    <source>
        <dbReference type="PROSITE-ProRule" id="PRU00169"/>
    </source>
</evidence>
<feature type="domain" description="Response regulatory" evidence="2">
    <location>
        <begin position="11"/>
        <end position="123"/>
    </location>
</feature>
<dbReference type="OrthoDB" id="1646880at2"/>
<dbReference type="GO" id="GO:0000156">
    <property type="term" value="F:phosphorelay response regulator activity"/>
    <property type="evidence" value="ECO:0007669"/>
    <property type="project" value="InterPro"/>
</dbReference>
<dbReference type="InterPro" id="IPR001789">
    <property type="entry name" value="Sig_transdc_resp-reg_receiver"/>
</dbReference>
<dbReference type="PROSITE" id="PS50110">
    <property type="entry name" value="RESPONSE_REGULATORY"/>
    <property type="match status" value="1"/>
</dbReference>
<protein>
    <submittedName>
        <fullName evidence="4">Two-component response regulator</fullName>
    </submittedName>
</protein>
<dbReference type="Gene3D" id="2.40.50.1020">
    <property type="entry name" value="LytTr DNA-binding domain"/>
    <property type="match status" value="1"/>
</dbReference>
<reference evidence="4 5" key="1">
    <citation type="submission" date="2007-01" db="EMBL/GenBank/DDBJ databases">
        <authorList>
            <person name="Haygood M."/>
            <person name="Podell S."/>
            <person name="Anderson C."/>
            <person name="Hopkinson B."/>
            <person name="Roe K."/>
            <person name="Barbeau K."/>
            <person name="Gaasterland T."/>
            <person name="Ferriera S."/>
            <person name="Johnson J."/>
            <person name="Kravitz S."/>
            <person name="Beeson K."/>
            <person name="Sutton G."/>
            <person name="Rogers Y.-H."/>
            <person name="Friedman R."/>
            <person name="Frazier M."/>
            <person name="Venter J.C."/>
        </authorList>
    </citation>
    <scope>NUCLEOTIDE SEQUENCE [LARGE SCALE GENOMIC DNA]</scope>
    <source>
        <strain evidence="4 5">ATCC 23134</strain>
    </source>
</reference>
<keyword evidence="5" id="KW-1185">Reference proteome</keyword>
<evidence type="ECO:0000313" key="4">
    <source>
        <dbReference type="EMBL" id="EAY24667.1"/>
    </source>
</evidence>
<dbReference type="PROSITE" id="PS50930">
    <property type="entry name" value="HTH_LYTTR"/>
    <property type="match status" value="1"/>
</dbReference>
<dbReference type="PANTHER" id="PTHR37299:SF1">
    <property type="entry name" value="STAGE 0 SPORULATION PROTEIN A HOMOLOG"/>
    <property type="match status" value="1"/>
</dbReference>
<evidence type="ECO:0000259" key="3">
    <source>
        <dbReference type="PROSITE" id="PS50930"/>
    </source>
</evidence>
<organism evidence="4 5">
    <name type="scientific">Microscilla marina ATCC 23134</name>
    <dbReference type="NCBI Taxonomy" id="313606"/>
    <lineage>
        <taxon>Bacteria</taxon>
        <taxon>Pseudomonadati</taxon>
        <taxon>Bacteroidota</taxon>
        <taxon>Cytophagia</taxon>
        <taxon>Cytophagales</taxon>
        <taxon>Microscillaceae</taxon>
        <taxon>Microscilla</taxon>
    </lineage>
</organism>
<dbReference type="InterPro" id="IPR046947">
    <property type="entry name" value="LytR-like"/>
</dbReference>
<dbReference type="SUPFAM" id="SSF52172">
    <property type="entry name" value="CheY-like"/>
    <property type="match status" value="1"/>
</dbReference>
<dbReference type="InterPro" id="IPR011006">
    <property type="entry name" value="CheY-like_superfamily"/>
</dbReference>
<gene>
    <name evidence="4" type="ORF">M23134_00619</name>
</gene>
<dbReference type="Pfam" id="PF00072">
    <property type="entry name" value="Response_reg"/>
    <property type="match status" value="1"/>
</dbReference>
<dbReference type="Gene3D" id="3.40.50.2300">
    <property type="match status" value="1"/>
</dbReference>
<dbReference type="GO" id="GO:0003677">
    <property type="term" value="F:DNA binding"/>
    <property type="evidence" value="ECO:0007669"/>
    <property type="project" value="InterPro"/>
</dbReference>
<name>A1ZYA1_MICM2</name>
<dbReference type="AlphaFoldDB" id="A1ZYA1"/>